<evidence type="ECO:0000256" key="7">
    <source>
        <dbReference type="ARBA" id="ARBA00023284"/>
    </source>
</evidence>
<organism evidence="13 14">
    <name type="scientific">Rhizobium calliandrae</name>
    <dbReference type="NCBI Taxonomy" id="1312182"/>
    <lineage>
        <taxon>Bacteria</taxon>
        <taxon>Pseudomonadati</taxon>
        <taxon>Pseudomonadota</taxon>
        <taxon>Alphaproteobacteria</taxon>
        <taxon>Hyphomicrobiales</taxon>
        <taxon>Rhizobiaceae</taxon>
        <taxon>Rhizobium/Agrobacterium group</taxon>
        <taxon>Rhizobium</taxon>
    </lineage>
</organism>
<evidence type="ECO:0000256" key="11">
    <source>
        <dbReference type="ARBA" id="ARBA00049091"/>
    </source>
</evidence>
<dbReference type="InterPro" id="IPR050924">
    <property type="entry name" value="Peroxiredoxin_BCP/PrxQ"/>
</dbReference>
<evidence type="ECO:0000256" key="9">
    <source>
        <dbReference type="ARBA" id="ARBA00038489"/>
    </source>
</evidence>
<feature type="domain" description="Thioredoxin" evidence="12">
    <location>
        <begin position="50"/>
        <end position="223"/>
    </location>
</feature>
<dbReference type="Gene3D" id="3.40.30.10">
    <property type="entry name" value="Glutaredoxin"/>
    <property type="match status" value="1"/>
</dbReference>
<comment type="similarity">
    <text evidence="9">Belongs to the peroxiredoxin family. BCP/PrxQ subfamily.</text>
</comment>
<evidence type="ECO:0000256" key="2">
    <source>
        <dbReference type="ARBA" id="ARBA00013017"/>
    </source>
</evidence>
<dbReference type="RefSeq" id="WP_285880279.1">
    <property type="nucleotide sequence ID" value="NZ_JARFYN010000017.1"/>
</dbReference>
<comment type="function">
    <text evidence="1">Thiol-specific peroxidase that catalyzes the reduction of hydrogen peroxide and organic hydroperoxides to water and alcohols, respectively. Plays a role in cell protection against oxidative stress by detoxifying peroxides and as sensor of hydrogen peroxide-mediated signaling events.</text>
</comment>
<dbReference type="PANTHER" id="PTHR42801">
    <property type="entry name" value="THIOREDOXIN-DEPENDENT PEROXIDE REDUCTASE"/>
    <property type="match status" value="1"/>
</dbReference>
<dbReference type="InterPro" id="IPR000866">
    <property type="entry name" value="AhpC/TSA"/>
</dbReference>
<evidence type="ECO:0000313" key="13">
    <source>
        <dbReference type="EMBL" id="MDL2407074.1"/>
    </source>
</evidence>
<protein>
    <recommendedName>
        <fullName evidence="2">thioredoxin-dependent peroxiredoxin</fullName>
        <ecNumber evidence="2">1.11.1.24</ecNumber>
    </recommendedName>
    <alternativeName>
        <fullName evidence="8">Thioredoxin peroxidase</fullName>
    </alternativeName>
    <alternativeName>
        <fullName evidence="10">Thioredoxin-dependent peroxiredoxin Bcp</fullName>
    </alternativeName>
</protein>
<keyword evidence="5" id="KW-0560">Oxidoreductase</keyword>
<keyword evidence="14" id="KW-1185">Reference proteome</keyword>
<dbReference type="SUPFAM" id="SSF52833">
    <property type="entry name" value="Thioredoxin-like"/>
    <property type="match status" value="1"/>
</dbReference>
<keyword evidence="4" id="KW-0049">Antioxidant</keyword>
<dbReference type="InterPro" id="IPR036249">
    <property type="entry name" value="Thioredoxin-like_sf"/>
</dbReference>
<evidence type="ECO:0000256" key="8">
    <source>
        <dbReference type="ARBA" id="ARBA00032824"/>
    </source>
</evidence>
<keyword evidence="7" id="KW-0676">Redox-active center</keyword>
<comment type="caution">
    <text evidence="13">The sequence shown here is derived from an EMBL/GenBank/DDBJ whole genome shotgun (WGS) entry which is preliminary data.</text>
</comment>
<dbReference type="InterPro" id="IPR013766">
    <property type="entry name" value="Thioredoxin_domain"/>
</dbReference>
<name>A0ABT7KIQ7_9HYPH</name>
<evidence type="ECO:0000256" key="3">
    <source>
        <dbReference type="ARBA" id="ARBA00022559"/>
    </source>
</evidence>
<dbReference type="PANTHER" id="PTHR42801:SF7">
    <property type="entry name" value="SLL1159 PROTEIN"/>
    <property type="match status" value="1"/>
</dbReference>
<evidence type="ECO:0000256" key="10">
    <source>
        <dbReference type="ARBA" id="ARBA00042639"/>
    </source>
</evidence>
<dbReference type="CDD" id="cd02970">
    <property type="entry name" value="PRX_like2"/>
    <property type="match status" value="1"/>
</dbReference>
<evidence type="ECO:0000256" key="4">
    <source>
        <dbReference type="ARBA" id="ARBA00022862"/>
    </source>
</evidence>
<keyword evidence="3" id="KW-0575">Peroxidase</keyword>
<dbReference type="EC" id="1.11.1.24" evidence="2"/>
<dbReference type="Pfam" id="PF00578">
    <property type="entry name" value="AhpC-TSA"/>
    <property type="match status" value="1"/>
</dbReference>
<dbReference type="Proteomes" id="UP001172630">
    <property type="component" value="Unassembled WGS sequence"/>
</dbReference>
<dbReference type="EMBL" id="JARFYN010000017">
    <property type="protein sequence ID" value="MDL2407074.1"/>
    <property type="molecule type" value="Genomic_DNA"/>
</dbReference>
<dbReference type="PROSITE" id="PS51352">
    <property type="entry name" value="THIOREDOXIN_2"/>
    <property type="match status" value="1"/>
</dbReference>
<comment type="catalytic activity">
    <reaction evidence="11">
        <text>a hydroperoxide + [thioredoxin]-dithiol = an alcohol + [thioredoxin]-disulfide + H2O</text>
        <dbReference type="Rhea" id="RHEA:62620"/>
        <dbReference type="Rhea" id="RHEA-COMP:10698"/>
        <dbReference type="Rhea" id="RHEA-COMP:10700"/>
        <dbReference type="ChEBI" id="CHEBI:15377"/>
        <dbReference type="ChEBI" id="CHEBI:29950"/>
        <dbReference type="ChEBI" id="CHEBI:30879"/>
        <dbReference type="ChEBI" id="CHEBI:35924"/>
        <dbReference type="ChEBI" id="CHEBI:50058"/>
        <dbReference type="EC" id="1.11.1.24"/>
    </reaction>
</comment>
<accession>A0ABT7KIQ7</accession>
<evidence type="ECO:0000313" key="14">
    <source>
        <dbReference type="Proteomes" id="UP001172630"/>
    </source>
</evidence>
<reference evidence="13" key="1">
    <citation type="submission" date="2023-06" db="EMBL/GenBank/DDBJ databases">
        <title>Phylogenetic Diversity of Rhizobium strains.</title>
        <authorList>
            <person name="Moura F.T."/>
            <person name="Helene L.C.F."/>
            <person name="Hungria M."/>
        </authorList>
    </citation>
    <scope>NUCLEOTIDE SEQUENCE</scope>
    <source>
        <strain evidence="13">CCGE524</strain>
    </source>
</reference>
<sequence length="234" mass="26105">MTVELMSDHITKTLSQVRNELLAGLNDTDRKAYHYLVDWLRDTDIASRALQVGDTAPDFLLPDANGRLHSSEQLRGEGPLVVSFYRGGWCPWCNAELRALQAAKAQFESLKASLVVVSPETRDLPRQLKRQLNLDLTMLADVDHGVAISYGVLFRVPDKTKAHYSGQGYDFGHRHGSTEWMLPIPATFVIDQDGIVRSAFVDPDFTVRQEPSDILNRVRKLAGPQAEDACASDK</sequence>
<evidence type="ECO:0000256" key="1">
    <source>
        <dbReference type="ARBA" id="ARBA00003330"/>
    </source>
</evidence>
<gene>
    <name evidence="13" type="ORF">PY650_15655</name>
</gene>
<evidence type="ECO:0000256" key="6">
    <source>
        <dbReference type="ARBA" id="ARBA00023157"/>
    </source>
</evidence>
<keyword evidence="6" id="KW-1015">Disulfide bond</keyword>
<evidence type="ECO:0000259" key="12">
    <source>
        <dbReference type="PROSITE" id="PS51352"/>
    </source>
</evidence>
<proteinExistence type="inferred from homology"/>
<evidence type="ECO:0000256" key="5">
    <source>
        <dbReference type="ARBA" id="ARBA00023002"/>
    </source>
</evidence>